<name>A0A0N9XQH2_MYCFO</name>
<dbReference type="InterPro" id="IPR011639">
    <property type="entry name" value="MethylTrfase_TaqI-like_dom"/>
</dbReference>
<reference evidence="10 11" key="1">
    <citation type="journal article" date="2015" name="MBio">
        <title>Enzymatic Degradation of Phenazines Can Generate Energy and Protect Sensitive Organisms from Toxicity.</title>
        <authorList>
            <person name="Costa K.C."/>
            <person name="Bergkessel M."/>
            <person name="Saunders S."/>
            <person name="Korlach J."/>
            <person name="Newman D.K."/>
        </authorList>
    </citation>
    <scope>NUCLEOTIDE SEQUENCE [LARGE SCALE GENOMIC DNA]</scope>
    <source>
        <strain evidence="10 11">CT6</strain>
    </source>
</reference>
<evidence type="ECO:0000256" key="3">
    <source>
        <dbReference type="ARBA" id="ARBA00022679"/>
    </source>
</evidence>
<dbReference type="PRINTS" id="PR00507">
    <property type="entry name" value="N12N6MTFRASE"/>
</dbReference>
<dbReference type="Gene3D" id="3.40.50.150">
    <property type="entry name" value="Vaccinia Virus protein VP39"/>
    <property type="match status" value="1"/>
</dbReference>
<evidence type="ECO:0000256" key="1">
    <source>
        <dbReference type="ARBA" id="ARBA00011900"/>
    </source>
</evidence>
<evidence type="ECO:0000313" key="10">
    <source>
        <dbReference type="EMBL" id="ALI25984.1"/>
    </source>
</evidence>
<dbReference type="InterPro" id="IPR025931">
    <property type="entry name" value="TaqI_C"/>
</dbReference>
<evidence type="ECO:0000256" key="7">
    <source>
        <dbReference type="ARBA" id="ARBA00047942"/>
    </source>
</evidence>
<keyword evidence="4" id="KW-0949">S-adenosyl-L-methionine</keyword>
<dbReference type="Proteomes" id="UP000057134">
    <property type="component" value="Chromosome"/>
</dbReference>
<dbReference type="GO" id="GO:0009007">
    <property type="term" value="F:site-specific DNA-methyltransferase (adenine-specific) activity"/>
    <property type="evidence" value="ECO:0007669"/>
    <property type="project" value="UniProtKB-EC"/>
</dbReference>
<dbReference type="AlphaFoldDB" id="A0A0N9XQH2"/>
<evidence type="ECO:0000313" key="11">
    <source>
        <dbReference type="Proteomes" id="UP000057134"/>
    </source>
</evidence>
<keyword evidence="6" id="KW-0238">DNA-binding</keyword>
<accession>A0A0N9XQH2</accession>
<dbReference type="REBASE" id="87250">
    <property type="entry name" value="M.MfoCT6III"/>
</dbReference>
<feature type="domain" description="Type II methyltransferase M.TaqI-like" evidence="8">
    <location>
        <begin position="121"/>
        <end position="226"/>
    </location>
</feature>
<dbReference type="PANTHER" id="PTHR33841">
    <property type="entry name" value="DNA METHYLTRANSFERASE YEEA-RELATED"/>
    <property type="match status" value="1"/>
</dbReference>
<gene>
    <name evidence="10" type="ORF">XA26_21390</name>
</gene>
<proteinExistence type="predicted"/>
<dbReference type="PROSITE" id="PS00092">
    <property type="entry name" value="N6_MTASE"/>
    <property type="match status" value="1"/>
</dbReference>
<evidence type="ECO:0000259" key="8">
    <source>
        <dbReference type="Pfam" id="PF07669"/>
    </source>
</evidence>
<dbReference type="GO" id="GO:0009307">
    <property type="term" value="P:DNA restriction-modification system"/>
    <property type="evidence" value="ECO:0007669"/>
    <property type="project" value="UniProtKB-KW"/>
</dbReference>
<sequence length="581" mass="64376">MWGSELRRAEFALPQTSAAVKRHGKHYTPTPLATFLAQRVVSQLAAQIRNRAHESTESTLRVLDPACGDGELLFAVHRVAVELLPGVKVSLVGYDLDNEAIQVASQRAAELAIPVDWHQGDFLQARRDIPQGSFDAVITNPPYVRTQQLGQLAAQMLATEFGLTGRIDLTHPFVVLLPSLLRIDGVVGLLCSNRFLTTKSGANVRKVFQSSLDPVELYDLGDTKLFAAAVLPAIVIALNRKTQDSTACSFASAYETESGLTTGDEPTLYEALVAGRDAVVAHDGRAIAVRYGTLLRTASIAEPWRMAHSAGDDWLHMVEAATWRTFGDVAKIRVGIKTTADKVFISDCWHSAVPKPEDELLLPLITHDNVTPWRISSHLSTKVLYPYDLSNVKRALVDMKKFPSAMAYFDTHAERLKGRKYVIEGGREWFEIWVPQKPSVWSTPKIVFPDISVEARFALDRSGAVVNGDCYWISLADIGSEEIAYLMLAVANSKLGLRFYDEVCGNKLYSGRRRWMTQYVARLPLPDPETDLAKELIRTTRELLGSSDSIDAGRLQLIDKLVEEAFTKPISERTDVPATLF</sequence>
<comment type="catalytic activity">
    <reaction evidence="7">
        <text>a 2'-deoxyadenosine in DNA + S-adenosyl-L-methionine = an N(6)-methyl-2'-deoxyadenosine in DNA + S-adenosyl-L-homocysteine + H(+)</text>
        <dbReference type="Rhea" id="RHEA:15197"/>
        <dbReference type="Rhea" id="RHEA-COMP:12418"/>
        <dbReference type="Rhea" id="RHEA-COMP:12419"/>
        <dbReference type="ChEBI" id="CHEBI:15378"/>
        <dbReference type="ChEBI" id="CHEBI:57856"/>
        <dbReference type="ChEBI" id="CHEBI:59789"/>
        <dbReference type="ChEBI" id="CHEBI:90615"/>
        <dbReference type="ChEBI" id="CHEBI:90616"/>
        <dbReference type="EC" id="2.1.1.72"/>
    </reaction>
</comment>
<protein>
    <recommendedName>
        <fullName evidence="1">site-specific DNA-methyltransferase (adenine-specific)</fullName>
        <ecNumber evidence="1">2.1.1.72</ecNumber>
    </recommendedName>
</protein>
<dbReference type="STRING" id="1766.XA26_21390"/>
<dbReference type="Pfam" id="PF07669">
    <property type="entry name" value="Eco57I"/>
    <property type="match status" value="1"/>
</dbReference>
<dbReference type="InterPro" id="IPR029063">
    <property type="entry name" value="SAM-dependent_MTases_sf"/>
</dbReference>
<feature type="domain" description="TaqI-like C-terminal specificity" evidence="9">
    <location>
        <begin position="398"/>
        <end position="525"/>
    </location>
</feature>
<keyword evidence="11" id="KW-1185">Reference proteome</keyword>
<dbReference type="EMBL" id="CP011269">
    <property type="protein sequence ID" value="ALI25984.1"/>
    <property type="molecule type" value="Genomic_DNA"/>
</dbReference>
<evidence type="ECO:0000256" key="6">
    <source>
        <dbReference type="ARBA" id="ARBA00023125"/>
    </source>
</evidence>
<keyword evidence="3 10" id="KW-0808">Transferase</keyword>
<dbReference type="PANTHER" id="PTHR33841:SF1">
    <property type="entry name" value="DNA METHYLTRANSFERASE A"/>
    <property type="match status" value="1"/>
</dbReference>
<dbReference type="GO" id="GO:0032259">
    <property type="term" value="P:methylation"/>
    <property type="evidence" value="ECO:0007669"/>
    <property type="project" value="UniProtKB-KW"/>
</dbReference>
<dbReference type="CDD" id="cd02440">
    <property type="entry name" value="AdoMet_MTases"/>
    <property type="match status" value="1"/>
</dbReference>
<organism evidence="10 11">
    <name type="scientific">Mycolicibacterium fortuitum</name>
    <name type="common">Mycobacterium fortuitum</name>
    <dbReference type="NCBI Taxonomy" id="1766"/>
    <lineage>
        <taxon>Bacteria</taxon>
        <taxon>Bacillati</taxon>
        <taxon>Actinomycetota</taxon>
        <taxon>Actinomycetes</taxon>
        <taxon>Mycobacteriales</taxon>
        <taxon>Mycobacteriaceae</taxon>
        <taxon>Mycolicibacterium</taxon>
    </lineage>
</organism>
<dbReference type="KEGG" id="mft:XA26_21390"/>
<keyword evidence="5" id="KW-0680">Restriction system</keyword>
<evidence type="ECO:0000256" key="4">
    <source>
        <dbReference type="ARBA" id="ARBA00022691"/>
    </source>
</evidence>
<dbReference type="SUPFAM" id="SSF53335">
    <property type="entry name" value="S-adenosyl-L-methionine-dependent methyltransferases"/>
    <property type="match status" value="1"/>
</dbReference>
<dbReference type="GO" id="GO:0003677">
    <property type="term" value="F:DNA binding"/>
    <property type="evidence" value="ECO:0007669"/>
    <property type="project" value="UniProtKB-KW"/>
</dbReference>
<keyword evidence="2 10" id="KW-0489">Methyltransferase</keyword>
<dbReference type="InterPro" id="IPR050953">
    <property type="entry name" value="N4_N6_ade-DNA_methylase"/>
</dbReference>
<dbReference type="PATRIC" id="fig|1766.6.peg.2126"/>
<dbReference type="InterPro" id="IPR002052">
    <property type="entry name" value="DNA_methylase_N6_adenine_CS"/>
</dbReference>
<dbReference type="EC" id="2.1.1.72" evidence="1"/>
<evidence type="ECO:0000259" key="9">
    <source>
        <dbReference type="Pfam" id="PF12950"/>
    </source>
</evidence>
<evidence type="ECO:0000256" key="2">
    <source>
        <dbReference type="ARBA" id="ARBA00022603"/>
    </source>
</evidence>
<evidence type="ECO:0000256" key="5">
    <source>
        <dbReference type="ARBA" id="ARBA00022747"/>
    </source>
</evidence>
<dbReference type="Pfam" id="PF12950">
    <property type="entry name" value="TaqI_C"/>
    <property type="match status" value="1"/>
</dbReference>